<gene>
    <name evidence="4" type="ORF">GGR38_002799</name>
</gene>
<dbReference type="Gene3D" id="1.20.144.10">
    <property type="entry name" value="Phosphatidic acid phosphatase type 2/haloperoxidase"/>
    <property type="match status" value="1"/>
</dbReference>
<dbReference type="Proteomes" id="UP000548867">
    <property type="component" value="Unassembled WGS sequence"/>
</dbReference>
<protein>
    <recommendedName>
        <fullName evidence="1">Acid phosphatase</fullName>
        <ecNumber evidence="1">3.1.3.2</ecNumber>
    </recommendedName>
</protein>
<keyword evidence="2" id="KW-0732">Signal</keyword>
<evidence type="ECO:0000313" key="4">
    <source>
        <dbReference type="EMBL" id="MBB3955843.1"/>
    </source>
</evidence>
<comment type="caution">
    <text evidence="4">The sequence shown here is derived from an EMBL/GenBank/DDBJ whole genome shotgun (WGS) entry which is preliminary data.</text>
</comment>
<dbReference type="GO" id="GO:0030288">
    <property type="term" value="C:outer membrane-bounded periplasmic space"/>
    <property type="evidence" value="ECO:0007669"/>
    <property type="project" value="InterPro"/>
</dbReference>
<evidence type="ECO:0000313" key="5">
    <source>
        <dbReference type="Proteomes" id="UP000548867"/>
    </source>
</evidence>
<dbReference type="InterPro" id="IPR001011">
    <property type="entry name" value="Acid_Pase_classA_bac"/>
</dbReference>
<keyword evidence="5" id="KW-1185">Reference proteome</keyword>
<dbReference type="RefSeq" id="WP_183626488.1">
    <property type="nucleotide sequence ID" value="NZ_JACIDX010000010.1"/>
</dbReference>
<dbReference type="AlphaFoldDB" id="A0A7W6G6Z1"/>
<evidence type="ECO:0000259" key="3">
    <source>
        <dbReference type="Pfam" id="PF01569"/>
    </source>
</evidence>
<dbReference type="InterPro" id="IPR000326">
    <property type="entry name" value="PAP2/HPO"/>
</dbReference>
<feature type="domain" description="Phosphatidic acid phosphatase type 2/haloperoxidase" evidence="3">
    <location>
        <begin position="114"/>
        <end position="210"/>
    </location>
</feature>
<comment type="catalytic activity">
    <reaction evidence="1">
        <text>a phosphate monoester + H2O = an alcohol + phosphate</text>
        <dbReference type="Rhea" id="RHEA:15017"/>
        <dbReference type="ChEBI" id="CHEBI:15377"/>
        <dbReference type="ChEBI" id="CHEBI:30879"/>
        <dbReference type="ChEBI" id="CHEBI:43474"/>
        <dbReference type="ChEBI" id="CHEBI:67140"/>
        <dbReference type="EC" id="3.1.3.2"/>
    </reaction>
</comment>
<name>A0A7W6G6Z1_9SPHN</name>
<dbReference type="GO" id="GO:0003993">
    <property type="term" value="F:acid phosphatase activity"/>
    <property type="evidence" value="ECO:0007669"/>
    <property type="project" value="UniProtKB-EC"/>
</dbReference>
<keyword evidence="1 4" id="KW-0378">Hydrolase</keyword>
<dbReference type="EC" id="3.1.3.2" evidence="1"/>
<proteinExistence type="inferred from homology"/>
<feature type="signal peptide" evidence="2">
    <location>
        <begin position="1"/>
        <end position="19"/>
    </location>
</feature>
<dbReference type="InterPro" id="IPR036938">
    <property type="entry name" value="PAP2/HPO_sf"/>
</dbReference>
<sequence length="235" mass="25337">MRLTAWGLMALGLCGMAHAGAPLREMADPPQILYLNPADVAPRLIFGPPPGEAMTRQELDFLHRLIAVTPADRIARARADGEDETPAIYSAALGRDLRQMPATWNLLVTIEEEANAVIGAGKDTFARPRPYQADSTMRTCNAVKPGKSKRSYPSGHASVGYSMGWALARLAPQRAEAVLARADDYAMGRWFCGVHYPSDTSASRGVAMVVVERLLADPRLAEQVAAARGELAGVR</sequence>
<feature type="chain" id="PRO_5030642293" description="Acid phosphatase" evidence="2">
    <location>
        <begin position="20"/>
        <end position="235"/>
    </location>
</feature>
<dbReference type="EMBL" id="JACIDX010000010">
    <property type="protein sequence ID" value="MBB3955843.1"/>
    <property type="molecule type" value="Genomic_DNA"/>
</dbReference>
<dbReference type="PIRSF" id="PIRSF000897">
    <property type="entry name" value="Acid_Ptase_ClsA"/>
    <property type="match status" value="1"/>
</dbReference>
<comment type="similarity">
    <text evidence="1">Belongs to the class A bacterial acid phosphatase family.</text>
</comment>
<organism evidence="4 5">
    <name type="scientific">Novosphingobium sediminicola</name>
    <dbReference type="NCBI Taxonomy" id="563162"/>
    <lineage>
        <taxon>Bacteria</taxon>
        <taxon>Pseudomonadati</taxon>
        <taxon>Pseudomonadota</taxon>
        <taxon>Alphaproteobacteria</taxon>
        <taxon>Sphingomonadales</taxon>
        <taxon>Sphingomonadaceae</taxon>
        <taxon>Novosphingobium</taxon>
    </lineage>
</organism>
<evidence type="ECO:0000256" key="2">
    <source>
        <dbReference type="SAM" id="SignalP"/>
    </source>
</evidence>
<dbReference type="SUPFAM" id="SSF48317">
    <property type="entry name" value="Acid phosphatase/Vanadium-dependent haloperoxidase"/>
    <property type="match status" value="1"/>
</dbReference>
<accession>A0A7W6G6Z1</accession>
<evidence type="ECO:0000256" key="1">
    <source>
        <dbReference type="PIRNR" id="PIRNR000897"/>
    </source>
</evidence>
<dbReference type="Pfam" id="PF01569">
    <property type="entry name" value="PAP2"/>
    <property type="match status" value="1"/>
</dbReference>
<reference evidence="4 5" key="1">
    <citation type="submission" date="2020-08" db="EMBL/GenBank/DDBJ databases">
        <title>Genomic Encyclopedia of Type Strains, Phase IV (KMG-IV): sequencing the most valuable type-strain genomes for metagenomic binning, comparative biology and taxonomic classification.</title>
        <authorList>
            <person name="Goeker M."/>
        </authorList>
    </citation>
    <scope>NUCLEOTIDE SEQUENCE [LARGE SCALE GENOMIC DNA]</scope>
    <source>
        <strain evidence="4 5">DSM 27057</strain>
    </source>
</reference>